<protein>
    <submittedName>
        <fullName evidence="1">Virion morphogenesis protein</fullName>
    </submittedName>
</protein>
<proteinExistence type="predicted"/>
<reference evidence="1" key="1">
    <citation type="journal article" date="2021" name="Proc. Natl. Acad. Sci. U.S.A.">
        <title>A Catalog of Tens of Thousands of Viruses from Human Metagenomes Reveals Hidden Associations with Chronic Diseases.</title>
        <authorList>
            <person name="Tisza M.J."/>
            <person name="Buck C.B."/>
        </authorList>
    </citation>
    <scope>NUCLEOTIDE SEQUENCE</scope>
    <source>
        <strain evidence="1">CtLgc23</strain>
    </source>
</reference>
<name>A0A8S5QH90_9CAUD</name>
<dbReference type="EMBL" id="BK015660">
    <property type="protein sequence ID" value="DAE18670.1"/>
    <property type="molecule type" value="Genomic_DNA"/>
</dbReference>
<dbReference type="NCBIfam" id="TIGR01635">
    <property type="entry name" value="tail_comp_S"/>
    <property type="match status" value="1"/>
</dbReference>
<dbReference type="InterPro" id="IPR006522">
    <property type="entry name" value="Phage_virion_morphogenesis"/>
</dbReference>
<evidence type="ECO:0000313" key="1">
    <source>
        <dbReference type="EMBL" id="DAE18670.1"/>
    </source>
</evidence>
<dbReference type="Pfam" id="PF05069">
    <property type="entry name" value="Phage_tail_S"/>
    <property type="match status" value="1"/>
</dbReference>
<sequence>MISIKATDGTVTLSLAAGLERFEAEKPRILREIGMSLLVSIRQGFEAERSPEGEAWEPLKPATVRQRKGDAHPILQRKGRLKKSITIKMTPDSVIVGTNLAYAAAHQFGAAIKRAAGAVKLHFRRISRGPNKGQVRFARANDKRVKFDRTSAAHTIRIPARPYLFQRDGDIPNDWQRAIVGIVKRHLELDHA</sequence>
<organism evidence="1">
    <name type="scientific">Siphoviridae sp. ctLgc23</name>
    <dbReference type="NCBI Taxonomy" id="2825455"/>
    <lineage>
        <taxon>Viruses</taxon>
        <taxon>Duplodnaviria</taxon>
        <taxon>Heunggongvirae</taxon>
        <taxon>Uroviricota</taxon>
        <taxon>Caudoviricetes</taxon>
    </lineage>
</organism>
<accession>A0A8S5QH90</accession>